<keyword evidence="19" id="KW-0812">Transmembrane</keyword>
<protein>
    <recommendedName>
        <fullName evidence="15">Lysosomal dipeptide transporter MFSD1</fullName>
    </recommendedName>
    <alternativeName>
        <fullName evidence="16">Major facilitator superfamily domain-containing protein 1</fullName>
    </alternativeName>
</protein>
<evidence type="ECO:0000256" key="4">
    <source>
        <dbReference type="ARBA" id="ARBA00044881"/>
    </source>
</evidence>
<dbReference type="PROSITE" id="PS50850">
    <property type="entry name" value="MFS"/>
    <property type="match status" value="1"/>
</dbReference>
<dbReference type="PANTHER" id="PTHR23512">
    <property type="entry name" value="MAJOR FACILITATOR SUPERFAMILY DOMAIN-CONTAINING PROTEIN 1"/>
    <property type="match status" value="1"/>
</dbReference>
<evidence type="ECO:0000256" key="7">
    <source>
        <dbReference type="ARBA" id="ARBA00044893"/>
    </source>
</evidence>
<evidence type="ECO:0000256" key="19">
    <source>
        <dbReference type="SAM" id="Phobius"/>
    </source>
</evidence>
<keyword evidence="19" id="KW-1133">Transmembrane helix</keyword>
<dbReference type="InterPro" id="IPR052187">
    <property type="entry name" value="MFSD1"/>
</dbReference>
<comment type="catalytic activity">
    <reaction evidence="13">
        <text>L-alanyl-L-lysine(out) = L-alanyl-L-lysine(in)</text>
        <dbReference type="Rhea" id="RHEA:79415"/>
        <dbReference type="ChEBI" id="CHEBI:192470"/>
    </reaction>
</comment>
<dbReference type="InterPro" id="IPR020846">
    <property type="entry name" value="MFS_dom"/>
</dbReference>
<dbReference type="Proteomes" id="UP001470230">
    <property type="component" value="Unassembled WGS sequence"/>
</dbReference>
<dbReference type="InterPro" id="IPR011701">
    <property type="entry name" value="MFS"/>
</dbReference>
<evidence type="ECO:0000256" key="16">
    <source>
        <dbReference type="ARBA" id="ARBA00045018"/>
    </source>
</evidence>
<comment type="catalytic activity">
    <reaction evidence="9">
        <text>L-arginyl-L-alpha-amino acid(out) = L-arginyl-L-alpha-amino acid(in)</text>
        <dbReference type="Rhea" id="RHEA:79371"/>
        <dbReference type="ChEBI" id="CHEBI:84315"/>
    </reaction>
</comment>
<evidence type="ECO:0000256" key="17">
    <source>
        <dbReference type="ARBA" id="ARBA00045709"/>
    </source>
</evidence>
<keyword evidence="19" id="KW-0472">Membrane</keyword>
<evidence type="ECO:0000256" key="3">
    <source>
        <dbReference type="ARBA" id="ARBA00044878"/>
    </source>
</evidence>
<feature type="transmembrane region" description="Helical" evidence="19">
    <location>
        <begin position="190"/>
        <end position="210"/>
    </location>
</feature>
<comment type="catalytic activity">
    <reaction evidence="3">
        <text>L-histidyl-glycine(out) = L-histidyl-glycine(in)</text>
        <dbReference type="Rhea" id="RHEA:79395"/>
        <dbReference type="ChEBI" id="CHEBI:229957"/>
    </reaction>
</comment>
<evidence type="ECO:0000256" key="11">
    <source>
        <dbReference type="ARBA" id="ARBA00044903"/>
    </source>
</evidence>
<comment type="function">
    <text evidence="17">Lysosomal dipeptide uniporter that selectively exports lysine, arginine or histidine-containing dipeptides with a net positive charge from the lysosome lumen into the cytosol. Could play a role in a specific type of protein O-glycosylation indirectly regulating macrophages migration and tissue invasion. Also essential for liver homeostasis.</text>
</comment>
<evidence type="ECO:0000256" key="15">
    <source>
        <dbReference type="ARBA" id="ARBA00044985"/>
    </source>
</evidence>
<comment type="catalytic activity">
    <reaction evidence="11">
        <text>L-arginyl-glycine(out) = L-arginyl-glycine(in)</text>
        <dbReference type="Rhea" id="RHEA:79391"/>
        <dbReference type="ChEBI" id="CHEBI:229955"/>
    </reaction>
</comment>
<comment type="catalytic activity">
    <reaction evidence="4">
        <text>L-alpha-aminoacyl-L-arginine(out) = L-alpha-aminoacyl-L-arginine(in)</text>
        <dbReference type="Rhea" id="RHEA:79367"/>
        <dbReference type="ChEBI" id="CHEBI:229968"/>
    </reaction>
</comment>
<dbReference type="InterPro" id="IPR036259">
    <property type="entry name" value="MFS_trans_sf"/>
</dbReference>
<evidence type="ECO:0000256" key="2">
    <source>
        <dbReference type="ARBA" id="ARBA00044876"/>
    </source>
</evidence>
<evidence type="ECO:0000256" key="12">
    <source>
        <dbReference type="ARBA" id="ARBA00044912"/>
    </source>
</evidence>
<feature type="transmembrane region" description="Helical" evidence="19">
    <location>
        <begin position="131"/>
        <end position="154"/>
    </location>
</feature>
<name>A0ABR2J3E7_9EUKA</name>
<evidence type="ECO:0000313" key="22">
    <source>
        <dbReference type="Proteomes" id="UP001470230"/>
    </source>
</evidence>
<feature type="transmembrane region" description="Helical" evidence="19">
    <location>
        <begin position="384"/>
        <end position="407"/>
    </location>
</feature>
<dbReference type="PANTHER" id="PTHR23512:SF11">
    <property type="entry name" value="MAJOR FACILITATOR SUPERFAMILY PROTEIN"/>
    <property type="match status" value="1"/>
</dbReference>
<dbReference type="CDD" id="cd06174">
    <property type="entry name" value="MFS"/>
    <property type="match status" value="1"/>
</dbReference>
<evidence type="ECO:0000256" key="13">
    <source>
        <dbReference type="ARBA" id="ARBA00044919"/>
    </source>
</evidence>
<feature type="transmembrane region" description="Helical" evidence="19">
    <location>
        <begin position="160"/>
        <end position="183"/>
    </location>
</feature>
<comment type="subunit">
    <text evidence="18">Homodimer. Interacts with lysosomal protein GLMP (via lumenal domain); the interaction starts while both proteins are still in the endoplasmic reticulum and is required for stabilization of MFSD1 in lysosomes but has no direct effect on its targeting to lysosomes or transporter activity.</text>
</comment>
<dbReference type="EMBL" id="JAPFFF010000013">
    <property type="protein sequence ID" value="KAK8871555.1"/>
    <property type="molecule type" value="Genomic_DNA"/>
</dbReference>
<evidence type="ECO:0000256" key="9">
    <source>
        <dbReference type="ARBA" id="ARBA00044899"/>
    </source>
</evidence>
<proteinExistence type="predicted"/>
<feature type="transmembrane region" description="Helical" evidence="19">
    <location>
        <begin position="322"/>
        <end position="341"/>
    </location>
</feature>
<evidence type="ECO:0000256" key="5">
    <source>
        <dbReference type="ARBA" id="ARBA00044884"/>
    </source>
</evidence>
<comment type="catalytic activity">
    <reaction evidence="14">
        <text>L-lysyl-glycine(out) = L-lysyl-glycine(in)</text>
        <dbReference type="Rhea" id="RHEA:79407"/>
        <dbReference type="ChEBI" id="CHEBI:191202"/>
    </reaction>
</comment>
<comment type="catalytic activity">
    <reaction evidence="5">
        <text>L-alpha-aminoacyl-L-histidine(out) = L-alpha-aminoacyl-L-histidine(in)</text>
        <dbReference type="Rhea" id="RHEA:79375"/>
        <dbReference type="ChEBI" id="CHEBI:229967"/>
    </reaction>
</comment>
<feature type="domain" description="Major facilitator superfamily (MFS) profile" evidence="20">
    <location>
        <begin position="30"/>
        <end position="452"/>
    </location>
</feature>
<evidence type="ECO:0000256" key="6">
    <source>
        <dbReference type="ARBA" id="ARBA00044891"/>
    </source>
</evidence>
<feature type="transmembrane region" description="Helical" evidence="19">
    <location>
        <begin position="245"/>
        <end position="263"/>
    </location>
</feature>
<comment type="catalytic activity">
    <reaction evidence="10">
        <text>L-lysyl-L-lysine(out) = L-lysyl-L-lysine(in)</text>
        <dbReference type="Rhea" id="RHEA:79403"/>
        <dbReference type="ChEBI" id="CHEBI:229956"/>
    </reaction>
</comment>
<dbReference type="Gene3D" id="1.20.1250.20">
    <property type="entry name" value="MFS general substrate transporter like domains"/>
    <property type="match status" value="2"/>
</dbReference>
<comment type="subcellular location">
    <subcellularLocation>
        <location evidence="1">Membrane</location>
        <topology evidence="1">Multi-pass membrane protein</topology>
    </subcellularLocation>
</comment>
<feature type="transmembrane region" description="Helical" evidence="19">
    <location>
        <begin position="101"/>
        <end position="119"/>
    </location>
</feature>
<evidence type="ECO:0000313" key="21">
    <source>
        <dbReference type="EMBL" id="KAK8871555.1"/>
    </source>
</evidence>
<comment type="catalytic activity">
    <reaction evidence="7">
        <text>L-alpha-aminoacyl-L-lysine(out) = L-alpha-aminoacyl-L-lysine(in)</text>
        <dbReference type="Rhea" id="RHEA:79383"/>
        <dbReference type="ChEBI" id="CHEBI:229966"/>
    </reaction>
</comment>
<comment type="catalytic activity">
    <reaction evidence="12">
        <text>L-histidyl-L-alpha-amino acid(out) = L-histidyl-L-alpha-amino acid(in)</text>
        <dbReference type="Rhea" id="RHEA:79379"/>
        <dbReference type="ChEBI" id="CHEBI:229964"/>
    </reaction>
</comment>
<dbReference type="SUPFAM" id="SSF103473">
    <property type="entry name" value="MFS general substrate transporter"/>
    <property type="match status" value="1"/>
</dbReference>
<comment type="catalytic activity">
    <reaction evidence="2">
        <text>L-lysyl-L-alanine(out) = L-lysyl-L-alanine(in)</text>
        <dbReference type="Rhea" id="RHEA:79399"/>
        <dbReference type="ChEBI" id="CHEBI:229954"/>
    </reaction>
</comment>
<evidence type="ECO:0000256" key="18">
    <source>
        <dbReference type="ARBA" id="ARBA00046376"/>
    </source>
</evidence>
<keyword evidence="22" id="KW-1185">Reference proteome</keyword>
<accession>A0ABR2J3E7</accession>
<evidence type="ECO:0000256" key="14">
    <source>
        <dbReference type="ARBA" id="ARBA00044924"/>
    </source>
</evidence>
<evidence type="ECO:0000259" key="20">
    <source>
        <dbReference type="PROSITE" id="PS50850"/>
    </source>
</evidence>
<comment type="caution">
    <text evidence="21">The sequence shown here is derived from an EMBL/GenBank/DDBJ whole genome shotgun (WGS) entry which is preliminary data.</text>
</comment>
<evidence type="ECO:0000256" key="8">
    <source>
        <dbReference type="ARBA" id="ARBA00044898"/>
    </source>
</evidence>
<comment type="catalytic activity">
    <reaction evidence="6">
        <text>L-lysyl-L-alpha-amino acid(out) = L-lysyl-L-alpha-amino acid(in)</text>
        <dbReference type="Rhea" id="RHEA:79387"/>
        <dbReference type="ChEBI" id="CHEBI:229965"/>
    </reaction>
</comment>
<dbReference type="Pfam" id="PF07690">
    <property type="entry name" value="MFS_1"/>
    <property type="match status" value="1"/>
</dbReference>
<evidence type="ECO:0000256" key="10">
    <source>
        <dbReference type="ARBA" id="ARBA00044900"/>
    </source>
</evidence>
<feature type="transmembrane region" description="Helical" evidence="19">
    <location>
        <begin position="427"/>
        <end position="447"/>
    </location>
</feature>
<organism evidence="21 22">
    <name type="scientific">Tritrichomonas musculus</name>
    <dbReference type="NCBI Taxonomy" id="1915356"/>
    <lineage>
        <taxon>Eukaryota</taxon>
        <taxon>Metamonada</taxon>
        <taxon>Parabasalia</taxon>
        <taxon>Tritrichomonadida</taxon>
        <taxon>Tritrichomonadidae</taxon>
        <taxon>Tritrichomonas</taxon>
    </lineage>
</organism>
<comment type="catalytic activity">
    <reaction evidence="8">
        <text>L-aspartyl-L-lysine(out) = L-aspartyl-L-lysine(in)</text>
        <dbReference type="Rhea" id="RHEA:79411"/>
        <dbReference type="ChEBI" id="CHEBI:229953"/>
    </reaction>
</comment>
<feature type="transmembrane region" description="Helical" evidence="19">
    <location>
        <begin position="347"/>
        <end position="372"/>
    </location>
</feature>
<evidence type="ECO:0000256" key="1">
    <source>
        <dbReference type="ARBA" id="ARBA00004141"/>
    </source>
</evidence>
<sequence>MNPSTDLLSFTETPNPISKNLNPPKKSCFQVKRIFVLLVLSSFEMLVCFQRNCPTVVTDELSKAYNVPVSKLGIFTSMFYYPFSLLQPIAGLMCDVIEPSYILFISGVITAIGDFICGLSRSLLGGSIGRLFVGFGCSFVASSCIRTILNWFPLEHYSKIYGIFLFFGGVGSILAQTPFTLLARIIGWRWCFYSIAFVSIFFSIITLIFIRGDPTSLGYKAINEYSGSNEINSFKEKFKILLKNLFMIISNFNFWLGAIYVFCENGAYDNIIGIWGGPFLKEILGYDSVKTSNALLGTSIGGLTGSLINPYIVDTLHLSRKWVLVCATIISALCCIPFGFFPEKLSFIMVISLFFVLAFTTSGFAAILSPLVLELFPPSAGSSVGGSITCFAFISLIIFMPLTGKILQHFGSDSKDPEVHNPDGFKYGLWVFDLCALSIGAFLLLFFKNKRKMEHHFNSVK</sequence>
<reference evidence="21 22" key="1">
    <citation type="submission" date="2024-04" db="EMBL/GenBank/DDBJ databases">
        <title>Tritrichomonas musculus Genome.</title>
        <authorList>
            <person name="Alves-Ferreira E."/>
            <person name="Grigg M."/>
            <person name="Lorenzi H."/>
            <person name="Galac M."/>
        </authorList>
    </citation>
    <scope>NUCLEOTIDE SEQUENCE [LARGE SCALE GENOMIC DNA]</scope>
    <source>
        <strain evidence="21 22">EAF2021</strain>
    </source>
</reference>
<gene>
    <name evidence="21" type="ORF">M9Y10_007287</name>
</gene>